<reference evidence="1" key="2">
    <citation type="submission" date="2020-11" db="EMBL/GenBank/DDBJ databases">
        <authorList>
            <person name="McCartney M.A."/>
            <person name="Auch B."/>
            <person name="Kono T."/>
            <person name="Mallez S."/>
            <person name="Becker A."/>
            <person name="Gohl D.M."/>
            <person name="Silverstein K.A.T."/>
            <person name="Koren S."/>
            <person name="Bechman K.B."/>
            <person name="Herman A."/>
            <person name="Abrahante J.E."/>
            <person name="Garbe J."/>
        </authorList>
    </citation>
    <scope>NUCLEOTIDE SEQUENCE</scope>
    <source>
        <strain evidence="1">Duluth1</strain>
        <tissue evidence="1">Whole animal</tissue>
    </source>
</reference>
<accession>A0A9D4G7V9</accession>
<keyword evidence="2" id="KW-1185">Reference proteome</keyword>
<gene>
    <name evidence="1" type="ORF">DPMN_137465</name>
</gene>
<comment type="caution">
    <text evidence="1">The sequence shown here is derived from an EMBL/GenBank/DDBJ whole genome shotgun (WGS) entry which is preliminary data.</text>
</comment>
<dbReference type="AlphaFoldDB" id="A0A9D4G7V9"/>
<dbReference type="Proteomes" id="UP000828390">
    <property type="component" value="Unassembled WGS sequence"/>
</dbReference>
<sequence>MNAYDKSLSDIKEVPLEKDKILSDRKLATTENMYADERHTAAVEITNRSTDGNV</sequence>
<reference evidence="1" key="1">
    <citation type="journal article" date="2019" name="bioRxiv">
        <title>The Genome of the Zebra Mussel, Dreissena polymorpha: A Resource for Invasive Species Research.</title>
        <authorList>
            <person name="McCartney M.A."/>
            <person name="Auch B."/>
            <person name="Kono T."/>
            <person name="Mallez S."/>
            <person name="Zhang Y."/>
            <person name="Obille A."/>
            <person name="Becker A."/>
            <person name="Abrahante J.E."/>
            <person name="Garbe J."/>
            <person name="Badalamenti J.P."/>
            <person name="Herman A."/>
            <person name="Mangelson H."/>
            <person name="Liachko I."/>
            <person name="Sullivan S."/>
            <person name="Sone E.D."/>
            <person name="Koren S."/>
            <person name="Silverstein K.A.T."/>
            <person name="Beckman K.B."/>
            <person name="Gohl D.M."/>
        </authorList>
    </citation>
    <scope>NUCLEOTIDE SEQUENCE</scope>
    <source>
        <strain evidence="1">Duluth1</strain>
        <tissue evidence="1">Whole animal</tissue>
    </source>
</reference>
<dbReference type="EMBL" id="JAIWYP010000006">
    <property type="protein sequence ID" value="KAH3809102.1"/>
    <property type="molecule type" value="Genomic_DNA"/>
</dbReference>
<organism evidence="1 2">
    <name type="scientific">Dreissena polymorpha</name>
    <name type="common">Zebra mussel</name>
    <name type="synonym">Mytilus polymorpha</name>
    <dbReference type="NCBI Taxonomy" id="45954"/>
    <lineage>
        <taxon>Eukaryota</taxon>
        <taxon>Metazoa</taxon>
        <taxon>Spiralia</taxon>
        <taxon>Lophotrochozoa</taxon>
        <taxon>Mollusca</taxon>
        <taxon>Bivalvia</taxon>
        <taxon>Autobranchia</taxon>
        <taxon>Heteroconchia</taxon>
        <taxon>Euheterodonta</taxon>
        <taxon>Imparidentia</taxon>
        <taxon>Neoheterodontei</taxon>
        <taxon>Myida</taxon>
        <taxon>Dreissenoidea</taxon>
        <taxon>Dreissenidae</taxon>
        <taxon>Dreissena</taxon>
    </lineage>
</organism>
<name>A0A9D4G7V9_DREPO</name>
<protein>
    <submittedName>
        <fullName evidence="1">Uncharacterized protein</fullName>
    </submittedName>
</protein>
<evidence type="ECO:0000313" key="1">
    <source>
        <dbReference type="EMBL" id="KAH3809102.1"/>
    </source>
</evidence>
<proteinExistence type="predicted"/>
<evidence type="ECO:0000313" key="2">
    <source>
        <dbReference type="Proteomes" id="UP000828390"/>
    </source>
</evidence>